<reference evidence="1 2" key="1">
    <citation type="submission" date="2017-04" db="EMBL/GenBank/DDBJ databases">
        <title>Presence of VIM-2 positive Pseudomonas species in chickens and their surrounding environment.</title>
        <authorList>
            <person name="Zhang R."/>
        </authorList>
    </citation>
    <scope>NUCLEOTIDE SEQUENCE [LARGE SCALE GENOMIC DNA]</scope>
    <source>
        <strain evidence="1 2">DZ-C18</strain>
    </source>
</reference>
<name>A0A1X0ZWT8_PSEPU</name>
<sequence>MKRLSPTHLTLCLTLAGYAAVFAAPAIAGQAARDRGPAPSAAALAACVGHKQGDRVLVKTAKGKTLHGTCRSYQGKLAARTHIRHKKDKSWWQKVTAWL</sequence>
<organism evidence="1 2">
    <name type="scientific">Pseudomonas putida</name>
    <name type="common">Arthrobacter siderocapsulatus</name>
    <dbReference type="NCBI Taxonomy" id="303"/>
    <lineage>
        <taxon>Bacteria</taxon>
        <taxon>Pseudomonadati</taxon>
        <taxon>Pseudomonadota</taxon>
        <taxon>Gammaproteobacteria</taxon>
        <taxon>Pseudomonadales</taxon>
        <taxon>Pseudomonadaceae</taxon>
        <taxon>Pseudomonas</taxon>
    </lineage>
</organism>
<dbReference type="EMBL" id="NBWC01000049">
    <property type="protein sequence ID" value="ORL58763.1"/>
    <property type="molecule type" value="Genomic_DNA"/>
</dbReference>
<gene>
    <name evidence="1" type="ORF">B7H17_24860</name>
</gene>
<evidence type="ECO:0000313" key="1">
    <source>
        <dbReference type="EMBL" id="ORL58763.1"/>
    </source>
</evidence>
<protein>
    <submittedName>
        <fullName evidence="1">Uncharacterized protein</fullName>
    </submittedName>
</protein>
<dbReference type="AlphaFoldDB" id="A0A1X0ZWT8"/>
<proteinExistence type="predicted"/>
<evidence type="ECO:0000313" key="2">
    <source>
        <dbReference type="Proteomes" id="UP000193675"/>
    </source>
</evidence>
<accession>A0A1X0ZWT8</accession>
<dbReference type="Proteomes" id="UP000193675">
    <property type="component" value="Unassembled WGS sequence"/>
</dbReference>
<comment type="caution">
    <text evidence="1">The sequence shown here is derived from an EMBL/GenBank/DDBJ whole genome shotgun (WGS) entry which is preliminary data.</text>
</comment>